<dbReference type="OrthoDB" id="9807456at2"/>
<feature type="binding site" evidence="10">
    <location>
        <begin position="181"/>
        <end position="182"/>
    </location>
    <ligand>
        <name>substrate</name>
    </ligand>
</feature>
<evidence type="ECO:0000313" key="13">
    <source>
        <dbReference type="Proteomes" id="UP000092952"/>
    </source>
</evidence>
<reference evidence="13" key="1">
    <citation type="submission" date="2016-03" db="EMBL/GenBank/DDBJ databases">
        <title>Complete genome sequence of Solimmundus cernigliae, representing a novel lineage of polycyclic aromatic hydrocarbon degraders within the Gammaproteobacteria.</title>
        <authorList>
            <person name="Singleton D.R."/>
            <person name="Dickey A.N."/>
            <person name="Scholl E.H."/>
            <person name="Wright F.A."/>
            <person name="Aitken M.D."/>
        </authorList>
    </citation>
    <scope>NUCLEOTIDE SEQUENCE [LARGE SCALE GENOMIC DNA]</scope>
    <source>
        <strain evidence="13">TR3.2</strain>
    </source>
</reference>
<evidence type="ECO:0000256" key="9">
    <source>
        <dbReference type="ARBA" id="ARBA00052017"/>
    </source>
</evidence>
<dbReference type="RefSeq" id="WP_068802914.1">
    <property type="nucleotide sequence ID" value="NZ_CP014671.1"/>
</dbReference>
<proteinExistence type="inferred from homology"/>
<dbReference type="PANTHER" id="PTHR11067">
    <property type="entry name" value="INOSINE TRIPHOSPHATE PYROPHOSPHATASE/HAM1 PROTEIN"/>
    <property type="match status" value="1"/>
</dbReference>
<protein>
    <recommendedName>
        <fullName evidence="10">dITP/XTP pyrophosphatase</fullName>
        <ecNumber evidence="10">3.6.1.66</ecNumber>
    </recommendedName>
    <alternativeName>
        <fullName evidence="10">Non-canonical purine NTP pyrophosphatase</fullName>
    </alternativeName>
    <alternativeName>
        <fullName evidence="10">Non-standard purine NTP pyrophosphatase</fullName>
    </alternativeName>
    <alternativeName>
        <fullName evidence="10">Nucleoside-triphosphate diphosphatase</fullName>
    </alternativeName>
    <alternativeName>
        <fullName evidence="10">Nucleoside-triphosphate pyrophosphatase</fullName>
        <shortName evidence="10">NTPase</shortName>
    </alternativeName>
</protein>
<comment type="function">
    <text evidence="10">Pyrophosphatase that catalyzes the hydrolysis of nucleoside triphosphates to their monophosphate derivatives, with a high preference for the non-canonical purine nucleotides XTP (xanthosine triphosphate), dITP (deoxyinosine triphosphate) and ITP. Seems to function as a house-cleaning enzyme that removes non-canonical purine nucleotides from the nucleotide pool, thus preventing their incorporation into DNA/RNA and avoiding chromosomal lesions.</text>
</comment>
<dbReference type="NCBIfam" id="TIGR00042">
    <property type="entry name" value="RdgB/HAM1 family non-canonical purine NTP pyrophosphatase"/>
    <property type="match status" value="1"/>
</dbReference>
<accession>A0A1B1YRX0</accession>
<gene>
    <name evidence="12" type="ORF">PG2T_03885</name>
</gene>
<dbReference type="PANTHER" id="PTHR11067:SF9">
    <property type="entry name" value="INOSINE TRIPHOSPHATE PYROPHOSPHATASE"/>
    <property type="match status" value="1"/>
</dbReference>
<feature type="binding site" evidence="10">
    <location>
        <position position="39"/>
    </location>
    <ligand>
        <name>Mg(2+)</name>
        <dbReference type="ChEBI" id="CHEBI:18420"/>
    </ligand>
</feature>
<dbReference type="Pfam" id="PF01725">
    <property type="entry name" value="Ham1p_like"/>
    <property type="match status" value="1"/>
</dbReference>
<keyword evidence="13" id="KW-1185">Reference proteome</keyword>
<dbReference type="Proteomes" id="UP000092952">
    <property type="component" value="Chromosome"/>
</dbReference>
<evidence type="ECO:0000256" key="3">
    <source>
        <dbReference type="ARBA" id="ARBA00022723"/>
    </source>
</evidence>
<feature type="binding site" evidence="10">
    <location>
        <position position="68"/>
    </location>
    <ligand>
        <name>Mg(2+)</name>
        <dbReference type="ChEBI" id="CHEBI:18420"/>
    </ligand>
</feature>
<dbReference type="EMBL" id="CP014671">
    <property type="protein sequence ID" value="ANX03417.1"/>
    <property type="molecule type" value="Genomic_DNA"/>
</dbReference>
<dbReference type="GO" id="GO:0009146">
    <property type="term" value="P:purine nucleoside triphosphate catabolic process"/>
    <property type="evidence" value="ECO:0007669"/>
    <property type="project" value="UniProtKB-UniRule"/>
</dbReference>
<dbReference type="GO" id="GO:0000166">
    <property type="term" value="F:nucleotide binding"/>
    <property type="evidence" value="ECO:0007669"/>
    <property type="project" value="UniProtKB-KW"/>
</dbReference>
<sequence length="198" mass="20964">MRLVLASGNRGKLAELRGLLGDLPLSLQALGDFTAEAAEETAPSFVENAILKARHAAAASGLPALADDSGLEVDALAGAPGVHSARYAGPAADDAANRARLLQQLANVPADQRTARFRCVLVYLRHVADPWPQIFSGTWEGRIALTEAGQHGFGYDPLFWLPEHGCTAAQLDPADKARLSHRAQAAQALRAFLQAQLA</sequence>
<dbReference type="GO" id="GO:0009117">
    <property type="term" value="P:nucleotide metabolic process"/>
    <property type="evidence" value="ECO:0007669"/>
    <property type="project" value="UniProtKB-KW"/>
</dbReference>
<feature type="active site" description="Proton acceptor" evidence="10">
    <location>
        <position position="68"/>
    </location>
</feature>
<evidence type="ECO:0000256" key="5">
    <source>
        <dbReference type="ARBA" id="ARBA00022801"/>
    </source>
</evidence>
<evidence type="ECO:0000313" key="12">
    <source>
        <dbReference type="EMBL" id="ANX03417.1"/>
    </source>
</evidence>
<keyword evidence="6 10" id="KW-0460">Magnesium</keyword>
<dbReference type="InParanoid" id="A0A1B1YRX0"/>
<dbReference type="GO" id="GO:0017111">
    <property type="term" value="F:ribonucleoside triphosphate phosphatase activity"/>
    <property type="evidence" value="ECO:0007669"/>
    <property type="project" value="InterPro"/>
</dbReference>
<comment type="similarity">
    <text evidence="1 10 11">Belongs to the HAM1 NTPase family.</text>
</comment>
<dbReference type="FunFam" id="3.90.950.10:FF:000001">
    <property type="entry name" value="dITP/XTP pyrophosphatase"/>
    <property type="match status" value="1"/>
</dbReference>
<comment type="subunit">
    <text evidence="2 10">Homodimer.</text>
</comment>
<dbReference type="InterPro" id="IPR002637">
    <property type="entry name" value="RdgB/HAM1"/>
</dbReference>
<dbReference type="InterPro" id="IPR020922">
    <property type="entry name" value="dITP/XTP_pyrophosphatase"/>
</dbReference>
<feature type="binding site" evidence="10">
    <location>
        <begin position="7"/>
        <end position="12"/>
    </location>
    <ligand>
        <name>substrate</name>
    </ligand>
</feature>
<dbReference type="STRING" id="1810504.PG2T_03885"/>
<evidence type="ECO:0000256" key="7">
    <source>
        <dbReference type="ARBA" id="ARBA00023080"/>
    </source>
</evidence>
<evidence type="ECO:0000256" key="2">
    <source>
        <dbReference type="ARBA" id="ARBA00011738"/>
    </source>
</evidence>
<dbReference type="KEGG" id="gbi:PG2T_03885"/>
<dbReference type="GO" id="GO:0046872">
    <property type="term" value="F:metal ion binding"/>
    <property type="evidence" value="ECO:0007669"/>
    <property type="project" value="UniProtKB-KW"/>
</dbReference>
<feature type="binding site" evidence="10">
    <location>
        <begin position="153"/>
        <end position="156"/>
    </location>
    <ligand>
        <name>substrate</name>
    </ligand>
</feature>
<dbReference type="GO" id="GO:0036220">
    <property type="term" value="F:ITP diphosphatase activity"/>
    <property type="evidence" value="ECO:0007669"/>
    <property type="project" value="UniProtKB-UniRule"/>
</dbReference>
<dbReference type="SUPFAM" id="SSF52972">
    <property type="entry name" value="ITPase-like"/>
    <property type="match status" value="1"/>
</dbReference>
<dbReference type="InterPro" id="IPR029001">
    <property type="entry name" value="ITPase-like_fam"/>
</dbReference>
<comment type="cofactor">
    <cofactor evidence="10">
        <name>Mg(2+)</name>
        <dbReference type="ChEBI" id="CHEBI:18420"/>
    </cofactor>
    <text evidence="10">Binds 1 Mg(2+) ion per subunit.</text>
</comment>
<evidence type="ECO:0000256" key="4">
    <source>
        <dbReference type="ARBA" id="ARBA00022741"/>
    </source>
</evidence>
<evidence type="ECO:0000256" key="11">
    <source>
        <dbReference type="RuleBase" id="RU003781"/>
    </source>
</evidence>
<keyword evidence="4 10" id="KW-0547">Nucleotide-binding</keyword>
<comment type="catalytic activity">
    <reaction evidence="10">
        <text>ITP + H2O = IMP + diphosphate + H(+)</text>
        <dbReference type="Rhea" id="RHEA:29399"/>
        <dbReference type="ChEBI" id="CHEBI:15377"/>
        <dbReference type="ChEBI" id="CHEBI:15378"/>
        <dbReference type="ChEBI" id="CHEBI:33019"/>
        <dbReference type="ChEBI" id="CHEBI:58053"/>
        <dbReference type="ChEBI" id="CHEBI:61402"/>
        <dbReference type="EC" id="3.6.1.66"/>
    </reaction>
</comment>
<keyword evidence="3 10" id="KW-0479">Metal-binding</keyword>
<dbReference type="HAMAP" id="MF_01405">
    <property type="entry name" value="Non_canon_purine_NTPase"/>
    <property type="match status" value="1"/>
</dbReference>
<keyword evidence="7 10" id="KW-0546">Nucleotide metabolism</keyword>
<feature type="binding site" evidence="10">
    <location>
        <position position="69"/>
    </location>
    <ligand>
        <name>substrate</name>
    </ligand>
</feature>
<feature type="binding site" evidence="10">
    <location>
        <position position="176"/>
    </location>
    <ligand>
        <name>substrate</name>
    </ligand>
</feature>
<dbReference type="GO" id="GO:0036222">
    <property type="term" value="F:XTP diphosphatase activity"/>
    <property type="evidence" value="ECO:0007669"/>
    <property type="project" value="UniProtKB-UniRule"/>
</dbReference>
<dbReference type="GO" id="GO:0035870">
    <property type="term" value="F:dITP diphosphatase activity"/>
    <property type="evidence" value="ECO:0007669"/>
    <property type="project" value="UniProtKB-UniRule"/>
</dbReference>
<comment type="catalytic activity">
    <reaction evidence="8 10">
        <text>dITP + H2O = dIMP + diphosphate + H(+)</text>
        <dbReference type="Rhea" id="RHEA:28342"/>
        <dbReference type="ChEBI" id="CHEBI:15377"/>
        <dbReference type="ChEBI" id="CHEBI:15378"/>
        <dbReference type="ChEBI" id="CHEBI:33019"/>
        <dbReference type="ChEBI" id="CHEBI:61194"/>
        <dbReference type="ChEBI" id="CHEBI:61382"/>
        <dbReference type="EC" id="3.6.1.66"/>
    </reaction>
</comment>
<dbReference type="Gene3D" id="3.90.950.10">
    <property type="match status" value="1"/>
</dbReference>
<dbReference type="GO" id="GO:0005829">
    <property type="term" value="C:cytosol"/>
    <property type="evidence" value="ECO:0007669"/>
    <property type="project" value="TreeGrafter"/>
</dbReference>
<evidence type="ECO:0000256" key="1">
    <source>
        <dbReference type="ARBA" id="ARBA00008023"/>
    </source>
</evidence>
<dbReference type="EC" id="3.6.1.66" evidence="10"/>
<evidence type="ECO:0000256" key="10">
    <source>
        <dbReference type="HAMAP-Rule" id="MF_01405"/>
    </source>
</evidence>
<evidence type="ECO:0000256" key="6">
    <source>
        <dbReference type="ARBA" id="ARBA00022842"/>
    </source>
</evidence>
<keyword evidence="5 10" id="KW-0378">Hydrolase</keyword>
<dbReference type="AlphaFoldDB" id="A0A1B1YRX0"/>
<dbReference type="FunCoup" id="A0A1B1YRX0">
    <property type="interactions" value="545"/>
</dbReference>
<evidence type="ECO:0000256" key="8">
    <source>
        <dbReference type="ARBA" id="ARBA00051875"/>
    </source>
</evidence>
<comment type="catalytic activity">
    <reaction evidence="9 10">
        <text>XTP + H2O = XMP + diphosphate + H(+)</text>
        <dbReference type="Rhea" id="RHEA:28610"/>
        <dbReference type="ChEBI" id="CHEBI:15377"/>
        <dbReference type="ChEBI" id="CHEBI:15378"/>
        <dbReference type="ChEBI" id="CHEBI:33019"/>
        <dbReference type="ChEBI" id="CHEBI:57464"/>
        <dbReference type="ChEBI" id="CHEBI:61314"/>
        <dbReference type="EC" id="3.6.1.66"/>
    </reaction>
</comment>
<organism evidence="12 13">
    <name type="scientific">Immundisolibacter cernigliae</name>
    <dbReference type="NCBI Taxonomy" id="1810504"/>
    <lineage>
        <taxon>Bacteria</taxon>
        <taxon>Pseudomonadati</taxon>
        <taxon>Pseudomonadota</taxon>
        <taxon>Gammaproteobacteria</taxon>
        <taxon>Immundisolibacterales</taxon>
        <taxon>Immundisolibacteraceae</taxon>
        <taxon>Immundisolibacter</taxon>
    </lineage>
</organism>
<name>A0A1B1YRX0_9GAMM</name>
<dbReference type="CDD" id="cd00515">
    <property type="entry name" value="HAM1"/>
    <property type="match status" value="1"/>
</dbReference>